<comment type="similarity">
    <text evidence="1">In the C-terminal section; belongs to the class-I pyridoxal-phosphate-dependent aminotransferase family.</text>
</comment>
<dbReference type="Pfam" id="PF00155">
    <property type="entry name" value="Aminotran_1_2"/>
    <property type="match status" value="1"/>
</dbReference>
<dbReference type="Gene3D" id="1.10.10.10">
    <property type="entry name" value="Winged helix-like DNA-binding domain superfamily/Winged helix DNA-binding domain"/>
    <property type="match status" value="1"/>
</dbReference>
<dbReference type="OrthoDB" id="199743at2"/>
<dbReference type="EMBL" id="FOSW01000004">
    <property type="protein sequence ID" value="SFK89387.1"/>
    <property type="molecule type" value="Genomic_DNA"/>
</dbReference>
<dbReference type="GO" id="GO:0030170">
    <property type="term" value="F:pyridoxal phosphate binding"/>
    <property type="evidence" value="ECO:0007669"/>
    <property type="project" value="InterPro"/>
</dbReference>
<keyword evidence="2" id="KW-0663">Pyridoxal phosphate</keyword>
<proteinExistence type="inferred from homology"/>
<dbReference type="Gene3D" id="3.90.1150.10">
    <property type="entry name" value="Aspartate Aminotransferase, domain 1"/>
    <property type="match status" value="1"/>
</dbReference>
<evidence type="ECO:0000313" key="7">
    <source>
        <dbReference type="EMBL" id="SFK89387.1"/>
    </source>
</evidence>
<accession>A0A1I4DAI9</accession>
<sequence length="483" mass="50084">MPPRVSQSTSAHELAALIGPVEALPGPRYAGLARRVRELVTGGTLPPGSRLPAERELAAALGASRVTVASAYRRLRDDGFAVTRHGSGTVTELPRAGAGWGPPTTDPTVLDLGHAAPEAAAQLLPAYEQALARLPAHAAQHGYASTGLPELRAAIAERFTARGLPTDADQVVVTAGTGDATAVVLDALLQPGDRVLVEHPTYPGAIGLVTAAGGRCVPAPVDAADPDALVESVHLVARQSNPRLAFLMPDFSNPTGARLSAAGRRRLGATLWQQGVLTVADEVTAELHLDDGPLPPFAAGLPDAATVTVGGLSKAVWGGLRIGWLRTDAALAGRLGAALNRRQLSVGVLDQLAATTVIRQLDAVLEQRRETLRQRRAVLLEELARRLPDWSAPCPGGGLSVWCRLPPGSSSAALAAAAAPRGLVLAEGSLFGTGEAFDDHLRLPFTLPPEQLRAAVGLLAQVDTELRERPSGAGRPARAATVV</sequence>
<evidence type="ECO:0000313" key="8">
    <source>
        <dbReference type="Proteomes" id="UP000199152"/>
    </source>
</evidence>
<keyword evidence="4" id="KW-0238">DNA-binding</keyword>
<organism evidence="7 8">
    <name type="scientific">Geodermatophilus ruber</name>
    <dbReference type="NCBI Taxonomy" id="504800"/>
    <lineage>
        <taxon>Bacteria</taxon>
        <taxon>Bacillati</taxon>
        <taxon>Actinomycetota</taxon>
        <taxon>Actinomycetes</taxon>
        <taxon>Geodermatophilales</taxon>
        <taxon>Geodermatophilaceae</taxon>
        <taxon>Geodermatophilus</taxon>
    </lineage>
</organism>
<dbReference type="SUPFAM" id="SSF46785">
    <property type="entry name" value="Winged helix' DNA-binding domain"/>
    <property type="match status" value="1"/>
</dbReference>
<keyword evidence="5" id="KW-0804">Transcription</keyword>
<evidence type="ECO:0000256" key="2">
    <source>
        <dbReference type="ARBA" id="ARBA00022898"/>
    </source>
</evidence>
<dbReference type="InterPro" id="IPR036388">
    <property type="entry name" value="WH-like_DNA-bd_sf"/>
</dbReference>
<evidence type="ECO:0000259" key="6">
    <source>
        <dbReference type="PROSITE" id="PS50949"/>
    </source>
</evidence>
<dbReference type="PANTHER" id="PTHR46577:SF1">
    <property type="entry name" value="HTH-TYPE TRANSCRIPTIONAL REGULATORY PROTEIN GABR"/>
    <property type="match status" value="1"/>
</dbReference>
<keyword evidence="8" id="KW-1185">Reference proteome</keyword>
<feature type="domain" description="HTH gntR-type" evidence="6">
    <location>
        <begin position="26"/>
        <end position="94"/>
    </location>
</feature>
<dbReference type="Proteomes" id="UP000199152">
    <property type="component" value="Unassembled WGS sequence"/>
</dbReference>
<dbReference type="InterPro" id="IPR051446">
    <property type="entry name" value="HTH_trans_reg/aminotransferase"/>
</dbReference>
<dbReference type="STRING" id="504800.SAMN04488085_104235"/>
<dbReference type="InterPro" id="IPR000524">
    <property type="entry name" value="Tscrpt_reg_HTH_GntR"/>
</dbReference>
<keyword evidence="3" id="KW-0805">Transcription regulation</keyword>
<name>A0A1I4DAI9_9ACTN</name>
<dbReference type="InterPro" id="IPR015422">
    <property type="entry name" value="PyrdxlP-dep_Trfase_small"/>
</dbReference>
<dbReference type="GO" id="GO:0003700">
    <property type="term" value="F:DNA-binding transcription factor activity"/>
    <property type="evidence" value="ECO:0007669"/>
    <property type="project" value="InterPro"/>
</dbReference>
<dbReference type="Gene3D" id="3.40.640.10">
    <property type="entry name" value="Type I PLP-dependent aspartate aminotransferase-like (Major domain)"/>
    <property type="match status" value="1"/>
</dbReference>
<evidence type="ECO:0000256" key="4">
    <source>
        <dbReference type="ARBA" id="ARBA00023125"/>
    </source>
</evidence>
<reference evidence="7 8" key="1">
    <citation type="submission" date="2016-10" db="EMBL/GenBank/DDBJ databases">
        <authorList>
            <person name="de Groot N.N."/>
        </authorList>
    </citation>
    <scope>NUCLEOTIDE SEQUENCE [LARGE SCALE GENOMIC DNA]</scope>
    <source>
        <strain evidence="7 8">DSM 45317</strain>
    </source>
</reference>
<dbReference type="InterPro" id="IPR015421">
    <property type="entry name" value="PyrdxlP-dep_Trfase_major"/>
</dbReference>
<protein>
    <submittedName>
        <fullName evidence="7">Transcriptional regulator, GntR family</fullName>
    </submittedName>
</protein>
<dbReference type="CDD" id="cd07377">
    <property type="entry name" value="WHTH_GntR"/>
    <property type="match status" value="1"/>
</dbReference>
<dbReference type="Pfam" id="PF00392">
    <property type="entry name" value="GntR"/>
    <property type="match status" value="1"/>
</dbReference>
<dbReference type="InterPro" id="IPR036390">
    <property type="entry name" value="WH_DNA-bd_sf"/>
</dbReference>
<dbReference type="SMART" id="SM00345">
    <property type="entry name" value="HTH_GNTR"/>
    <property type="match status" value="1"/>
</dbReference>
<dbReference type="InterPro" id="IPR015424">
    <property type="entry name" value="PyrdxlP-dep_Trfase"/>
</dbReference>
<evidence type="ECO:0000256" key="5">
    <source>
        <dbReference type="ARBA" id="ARBA00023163"/>
    </source>
</evidence>
<dbReference type="InParanoid" id="A0A1I4DAI9"/>
<gene>
    <name evidence="7" type="ORF">SAMN04488085_104235</name>
</gene>
<dbReference type="InterPro" id="IPR004839">
    <property type="entry name" value="Aminotransferase_I/II_large"/>
</dbReference>
<dbReference type="SUPFAM" id="SSF53383">
    <property type="entry name" value="PLP-dependent transferases"/>
    <property type="match status" value="1"/>
</dbReference>
<dbReference type="CDD" id="cd00609">
    <property type="entry name" value="AAT_like"/>
    <property type="match status" value="1"/>
</dbReference>
<dbReference type="AlphaFoldDB" id="A0A1I4DAI9"/>
<evidence type="ECO:0000256" key="1">
    <source>
        <dbReference type="ARBA" id="ARBA00005384"/>
    </source>
</evidence>
<dbReference type="GO" id="GO:0003677">
    <property type="term" value="F:DNA binding"/>
    <property type="evidence" value="ECO:0007669"/>
    <property type="project" value="UniProtKB-KW"/>
</dbReference>
<dbReference type="PRINTS" id="PR00035">
    <property type="entry name" value="HTHGNTR"/>
</dbReference>
<dbReference type="PANTHER" id="PTHR46577">
    <property type="entry name" value="HTH-TYPE TRANSCRIPTIONAL REGULATORY PROTEIN GABR"/>
    <property type="match status" value="1"/>
</dbReference>
<evidence type="ECO:0000256" key="3">
    <source>
        <dbReference type="ARBA" id="ARBA00023015"/>
    </source>
</evidence>
<dbReference type="PROSITE" id="PS50949">
    <property type="entry name" value="HTH_GNTR"/>
    <property type="match status" value="1"/>
</dbReference>